<dbReference type="PROSITE" id="PS51186">
    <property type="entry name" value="GNAT"/>
    <property type="match status" value="1"/>
</dbReference>
<dbReference type="GO" id="GO:0005737">
    <property type="term" value="C:cytoplasm"/>
    <property type="evidence" value="ECO:0007669"/>
    <property type="project" value="TreeGrafter"/>
</dbReference>
<dbReference type="SUPFAM" id="SSF55729">
    <property type="entry name" value="Acyl-CoA N-acyltransferases (Nat)"/>
    <property type="match status" value="1"/>
</dbReference>
<dbReference type="PANTHER" id="PTHR43441">
    <property type="entry name" value="RIBOSOMAL-PROTEIN-SERINE ACETYLTRANSFERASE"/>
    <property type="match status" value="1"/>
</dbReference>
<protein>
    <submittedName>
        <fullName evidence="2">N-acetyltransferase</fullName>
    </submittedName>
</protein>
<dbReference type="InterPro" id="IPR051908">
    <property type="entry name" value="Ribosomal_N-acetyltransferase"/>
</dbReference>
<dbReference type="InterPro" id="IPR000182">
    <property type="entry name" value="GNAT_dom"/>
</dbReference>
<dbReference type="AlphaFoldDB" id="A0A3N0BKD4"/>
<dbReference type="InterPro" id="IPR016181">
    <property type="entry name" value="Acyl_CoA_acyltransferase"/>
</dbReference>
<dbReference type="Gene3D" id="3.40.630.30">
    <property type="match status" value="1"/>
</dbReference>
<organism evidence="2 3">
    <name type="scientific">Arthrobacter oryzae</name>
    <dbReference type="NCBI Taxonomy" id="409290"/>
    <lineage>
        <taxon>Bacteria</taxon>
        <taxon>Bacillati</taxon>
        <taxon>Actinomycetota</taxon>
        <taxon>Actinomycetes</taxon>
        <taxon>Micrococcales</taxon>
        <taxon>Micrococcaceae</taxon>
        <taxon>Arthrobacter</taxon>
    </lineage>
</organism>
<sequence>MSEGPWTSPAAHAVGFELVRLPLPVLAALADGNLDAARAATPLGLTPYLVSAECVGVWRIRRDQIASSPDDAAWVTRLVLERASGRVVGRAGYHGPPDGNGMVEVGYSIDPAQRRRGYARGSLVILLDVAKAHPDVRIVRATVSPGNLPSRALLDQYGFQPVGEQWDDEDGLEIILELPCP</sequence>
<evidence type="ECO:0000313" key="2">
    <source>
        <dbReference type="EMBL" id="RNL48877.1"/>
    </source>
</evidence>
<dbReference type="Pfam" id="PF13302">
    <property type="entry name" value="Acetyltransf_3"/>
    <property type="match status" value="1"/>
</dbReference>
<gene>
    <name evidence="2" type="ORF">D7003_19215</name>
</gene>
<dbReference type="Proteomes" id="UP000273807">
    <property type="component" value="Unassembled WGS sequence"/>
</dbReference>
<dbReference type="GO" id="GO:1990189">
    <property type="term" value="F:protein N-terminal-serine acetyltransferase activity"/>
    <property type="evidence" value="ECO:0007669"/>
    <property type="project" value="TreeGrafter"/>
</dbReference>
<dbReference type="PANTHER" id="PTHR43441:SF6">
    <property type="entry name" value="N-ACETYLTRANSFERASE DOMAIN-CONTAINING PROTEIN"/>
    <property type="match status" value="1"/>
</dbReference>
<keyword evidence="3" id="KW-1185">Reference proteome</keyword>
<proteinExistence type="predicted"/>
<evidence type="ECO:0000313" key="3">
    <source>
        <dbReference type="Proteomes" id="UP000273807"/>
    </source>
</evidence>
<keyword evidence="2" id="KW-0808">Transferase</keyword>
<comment type="caution">
    <text evidence="2">The sequence shown here is derived from an EMBL/GenBank/DDBJ whole genome shotgun (WGS) entry which is preliminary data.</text>
</comment>
<name>A0A3N0BKD4_9MICC</name>
<dbReference type="EMBL" id="RBED01000148">
    <property type="protein sequence ID" value="RNL48877.1"/>
    <property type="molecule type" value="Genomic_DNA"/>
</dbReference>
<dbReference type="OrthoDB" id="2061990at2"/>
<feature type="domain" description="N-acetyltransferase" evidence="1">
    <location>
        <begin position="35"/>
        <end position="181"/>
    </location>
</feature>
<accession>A0A3N0BKD4</accession>
<reference evidence="2 3" key="1">
    <citation type="submission" date="2018-10" db="EMBL/GenBank/DDBJ databases">
        <title>Genome sequencing of Arthrobacter oryzae TNB02.</title>
        <authorList>
            <person name="Cho Y.-J."/>
            <person name="Cho A."/>
            <person name="Kim O.-S."/>
        </authorList>
    </citation>
    <scope>NUCLEOTIDE SEQUENCE [LARGE SCALE GENOMIC DNA]</scope>
    <source>
        <strain evidence="2 3">TNB02</strain>
    </source>
</reference>
<dbReference type="GO" id="GO:0008999">
    <property type="term" value="F:protein-N-terminal-alanine acetyltransferase activity"/>
    <property type="evidence" value="ECO:0007669"/>
    <property type="project" value="TreeGrafter"/>
</dbReference>
<evidence type="ECO:0000259" key="1">
    <source>
        <dbReference type="PROSITE" id="PS51186"/>
    </source>
</evidence>